<gene>
    <name evidence="1" type="ORF">BKA15_001306</name>
</gene>
<dbReference type="EMBL" id="JACCBU010000001">
    <property type="protein sequence ID" value="NYE69977.1"/>
    <property type="molecule type" value="Genomic_DNA"/>
</dbReference>
<dbReference type="RefSeq" id="WP_179749112.1">
    <property type="nucleotide sequence ID" value="NZ_JACCBU010000001.1"/>
</dbReference>
<name>A0A7Y9L9U7_9ACTN</name>
<dbReference type="Proteomes" id="UP000569914">
    <property type="component" value="Unassembled WGS sequence"/>
</dbReference>
<reference evidence="1 2" key="1">
    <citation type="submission" date="2020-07" db="EMBL/GenBank/DDBJ databases">
        <title>Sequencing the genomes of 1000 actinobacteria strains.</title>
        <authorList>
            <person name="Klenk H.-P."/>
        </authorList>
    </citation>
    <scope>NUCLEOTIDE SEQUENCE [LARGE SCALE GENOMIC DNA]</scope>
    <source>
        <strain evidence="1 2">DSM 22083</strain>
    </source>
</reference>
<keyword evidence="2" id="KW-1185">Reference proteome</keyword>
<organism evidence="1 2">
    <name type="scientific">Microlunatus parietis</name>
    <dbReference type="NCBI Taxonomy" id="682979"/>
    <lineage>
        <taxon>Bacteria</taxon>
        <taxon>Bacillati</taxon>
        <taxon>Actinomycetota</taxon>
        <taxon>Actinomycetes</taxon>
        <taxon>Propionibacteriales</taxon>
        <taxon>Propionibacteriaceae</taxon>
        <taxon>Microlunatus</taxon>
    </lineage>
</organism>
<keyword evidence="1" id="KW-0238">DNA-binding</keyword>
<accession>A0A7Y9L9U7</accession>
<protein>
    <submittedName>
        <fullName evidence="1">Antitoxin (DNA-binding transcriptional repressor) of toxin-antitoxin stability system</fullName>
    </submittedName>
</protein>
<dbReference type="AlphaFoldDB" id="A0A7Y9L9U7"/>
<evidence type="ECO:0000313" key="2">
    <source>
        <dbReference type="Proteomes" id="UP000569914"/>
    </source>
</evidence>
<comment type="caution">
    <text evidence="1">The sequence shown here is derived from an EMBL/GenBank/DDBJ whole genome shotgun (WGS) entry which is preliminary data.</text>
</comment>
<proteinExistence type="predicted"/>
<sequence>MSEQISQRELRNDSGRVMRGLAEGRSFVVTSHGEPVGELRPLRRRRWVDSRVAVEMFSGAPPMDRHRFRDDLDAVLDQDAVPRG</sequence>
<dbReference type="GO" id="GO:0003677">
    <property type="term" value="F:DNA binding"/>
    <property type="evidence" value="ECO:0007669"/>
    <property type="project" value="UniProtKB-KW"/>
</dbReference>
<evidence type="ECO:0000313" key="1">
    <source>
        <dbReference type="EMBL" id="NYE69977.1"/>
    </source>
</evidence>